<accession>A0AAE3VDH4</accession>
<dbReference type="Proteomes" id="UP001238163">
    <property type="component" value="Unassembled WGS sequence"/>
</dbReference>
<evidence type="ECO:0000313" key="3">
    <source>
        <dbReference type="Proteomes" id="UP001238163"/>
    </source>
</evidence>
<name>A0AAE3VDH4_9BACT</name>
<evidence type="ECO:0000256" key="1">
    <source>
        <dbReference type="SAM" id="Phobius"/>
    </source>
</evidence>
<dbReference type="RefSeq" id="WP_307259800.1">
    <property type="nucleotide sequence ID" value="NZ_JAUSVL010000001.1"/>
</dbReference>
<evidence type="ECO:0000313" key="2">
    <source>
        <dbReference type="EMBL" id="MDQ0288470.1"/>
    </source>
</evidence>
<feature type="transmembrane region" description="Helical" evidence="1">
    <location>
        <begin position="7"/>
        <end position="27"/>
    </location>
</feature>
<protein>
    <submittedName>
        <fullName evidence="2">Uncharacterized protein</fullName>
    </submittedName>
</protein>
<dbReference type="EMBL" id="JAUSVL010000001">
    <property type="protein sequence ID" value="MDQ0288470.1"/>
    <property type="molecule type" value="Genomic_DNA"/>
</dbReference>
<keyword evidence="1" id="KW-1133">Transmembrane helix</keyword>
<keyword evidence="3" id="KW-1185">Reference proteome</keyword>
<keyword evidence="1" id="KW-0472">Membrane</keyword>
<keyword evidence="1" id="KW-0812">Transmembrane</keyword>
<comment type="caution">
    <text evidence="2">The sequence shown here is derived from an EMBL/GenBank/DDBJ whole genome shotgun (WGS) entry which is preliminary data.</text>
</comment>
<reference evidence="2" key="1">
    <citation type="submission" date="2023-07" db="EMBL/GenBank/DDBJ databases">
        <title>Genomic Encyclopedia of Type Strains, Phase IV (KMG-IV): sequencing the most valuable type-strain genomes for metagenomic binning, comparative biology and taxonomic classification.</title>
        <authorList>
            <person name="Goeker M."/>
        </authorList>
    </citation>
    <scope>NUCLEOTIDE SEQUENCE</scope>
    <source>
        <strain evidence="2">DSM 24202</strain>
    </source>
</reference>
<sequence length="2214" mass="242122">MTHTIRWFGVMFAALLLAVLCVVAWIAGEGRLFGGDTEGTLRFSRTTLRVLRDARHDHYELRCSLAATPANALHGDELLLAFGVSGADDGAILRWNRRGIFLKQRRAGRETMLVEKPDALTESLASSDLLIRVMNDEIEVVSGGRRLLRAFAPGLGRGAVACGDGRRHVAVNDLRYQRLEPFRFADDFMRTEEEAKEWGQWRPLAGDWKIYSVMELIHDNPAANIRKGREPLADRSPNPFCLSGSAPDGPGMIVTGLPFWCDYRAAVSVKPFGGAFGLVFGYRDAGNHWLLRWSANSLAPTPAPLELVVREQGVERVVGSVMLASRAENWWRLGVKQQGDRVDALVDGVVVLSCRDQASVGGAVGLYKDGAQEAYFDDLEVASVSEIACRRLLSEAGRALAGKWRLADDDPVAAASADCDVLAVLDSGASTTTGLPGALYQIGWPHWAPQRFAATVLPAAPGPSRVAAGLVFGLRDEQNYWCAGWSPAENGRLFLQQVRAGRADEVLALPYAWSGEAPLFLAVDSRQDGVLELWANDALMLRQRLQTAAAGTQAGALGGAVGLFGAEGAQFTQVRAFAAHGRDWEQPVDIARFADDPFMQGWASSRYSWLRDDGDSADYPRRYRHNGDFYGAFTLIAPLRGGFKVFWGLDDLQPAVGYALQCELSPETDAGTLKLLRGGEALAEAAFSGKTRSVLPGKQIVDEKIGAQPRTPDTETWGQLELRRDGHAIWGVLDGEELFCVHDPAPLTGRCFGVEVPAAMDFIHLDIRRERLRDYLFERAETDWNSVGRWEVTNRFACDPRWSHMNGESRGVAALWSKFALAGDFTIECFAGMRMRQGELQEGAQMSYPRVGDINVAVNGDGRELFSGYNLLVAAWDERWSETWTQFWRRDAVVAQTDRELIPRGRHLSPGTRAVAQEWDPGGRPVHGAWYALKIRRTGSRYDVSFDNTPVFSYTDDEPISGGKLSLWTQHNSIVLARVKVSYRDLRLQAPLLAALPGEQQGRAQGPDAAAAAAATADSGEALPLPPLQLASHPTRVIDFEDSFGGVEPWHGDQSAQLRRQRHDGRPGQVLAAENINSGGDFGLALPWADVALHRVADLRLACLIPAGSLVNLYFTVKDDPVGRYFIRLTGPGHDEANLHCVGAVDGLRIGEWSELNLAIGELLRARFPRRDQWLIDSAMIGMLHEGYLNAGLGGNYAGAKYYVDDIVLVGYGPQAVIGQWQLAEGQAAPSCHAWISQSPDAGGAVPAAAPVFSDASFTLVAPQAGPAWLLVETLASEGQVARRLPAMPLLLAAAPPPLPVLPAAGESWGLNPLRVALPADKLSWPCVGSMILSVNGQDLPLHDGNSVLDASTGVLEIQPRFGEKIVADADGMVAFTLSYLPVAAPEKSEPTRQSWRLRLKPADDRTPPGPPQLAGAHSALCGLRPWLDEGKVANAKSQADIQRYRLPDGTPAARVTNRICGSDFGLSFNLPTFELARYPVLLFDYKIHPDSHVDLLLRVLGKMHSIGLTDLDPSRGLKLGDCPGIVADDSWRSAQLDLREYSGDLSVVYDGTGLATTDIALGNWHYSGEAAGNHYEVSRVMLAPLVNSSAAPPKLSWQLPDPGDITAYSYQWDRERDSVPDTTPEGAATSTTMPELADGLHFFHIRACDQAGNWGATAHYPFLVENGLPTIASVLPEDGGAAAPEQIELTFADDGTDWLDFSKVKVKINGDERRLDRYSLQWDRARRTLSWNLLRDWGLLNKAVADGTLFTAEISGIRSFAGREIPAKSWQWRLDYAQDKTPPQPPMVVGNDNVFQNTESFSGSHNWRGQPQTNLAVVQDDAIASQCLEIRYRAKDGGRFQANAWLRRDTLKDSPALRFRYQIAPGTKVNLLLLIEREWYSVRMTGSDEAPLIGAISDARDDGQWRWAWLDLPELIAKAVPDKADARLLQVAFGERGAAAAENVLRIDDFSAVGVFGPLPLINLQRTDASGIAAHEAKLSTMPDDEPQVAMSSTGGRQTLQAVDQEGLWFVHARCRDGAGNNSETIHIPFLCREPATAQPDGDGWETATEGIWRLRAVQRSQSANATLWPIRAGESNRLLGLQFYGGRSQPMELYREVPDGTVDAWKTGIGVDLFLQGAGEVEVRAALYLADQTRPVLSQPLIIKGGDGWQRGLRLLFTAADVPAKGAARHVALRLKRNERTQATLLVDACRWLTPNLAKKQNKAQQKDEKGQ</sequence>
<gene>
    <name evidence="2" type="ORF">J3R75_000577</name>
</gene>
<proteinExistence type="predicted"/>
<organism evidence="2 3">
    <name type="scientific">Oligosphaera ethanolica</name>
    <dbReference type="NCBI Taxonomy" id="760260"/>
    <lineage>
        <taxon>Bacteria</taxon>
        <taxon>Pseudomonadati</taxon>
        <taxon>Lentisphaerota</taxon>
        <taxon>Oligosphaeria</taxon>
        <taxon>Oligosphaerales</taxon>
        <taxon>Oligosphaeraceae</taxon>
        <taxon>Oligosphaera</taxon>
    </lineage>
</organism>
<dbReference type="Gene3D" id="2.60.120.560">
    <property type="entry name" value="Exo-inulinase, domain 1"/>
    <property type="match status" value="2"/>
</dbReference>